<accession>A0AC35TI11</accession>
<dbReference type="WBParaSite" id="RSKR_0000081400.1">
    <property type="protein sequence ID" value="RSKR_0000081400.1"/>
    <property type="gene ID" value="RSKR_0000081400"/>
</dbReference>
<evidence type="ECO:0000313" key="1">
    <source>
        <dbReference type="Proteomes" id="UP000095286"/>
    </source>
</evidence>
<proteinExistence type="predicted"/>
<name>A0AC35TI11_9BILA</name>
<organism evidence="1 2">
    <name type="scientific">Rhabditophanes sp. KR3021</name>
    <dbReference type="NCBI Taxonomy" id="114890"/>
    <lineage>
        <taxon>Eukaryota</taxon>
        <taxon>Metazoa</taxon>
        <taxon>Ecdysozoa</taxon>
        <taxon>Nematoda</taxon>
        <taxon>Chromadorea</taxon>
        <taxon>Rhabditida</taxon>
        <taxon>Tylenchina</taxon>
        <taxon>Panagrolaimomorpha</taxon>
        <taxon>Strongyloidoidea</taxon>
        <taxon>Alloionematidae</taxon>
        <taxon>Rhabditophanes</taxon>
    </lineage>
</organism>
<reference evidence="2" key="1">
    <citation type="submission" date="2016-11" db="UniProtKB">
        <authorList>
            <consortium name="WormBaseParasite"/>
        </authorList>
    </citation>
    <scope>IDENTIFICATION</scope>
    <source>
        <strain evidence="2">KR3021</strain>
    </source>
</reference>
<protein>
    <submittedName>
        <fullName evidence="2">G_PROTEIN_RECEP_F1_2 domain-containing protein</fullName>
    </submittedName>
</protein>
<evidence type="ECO:0000313" key="2">
    <source>
        <dbReference type="WBParaSite" id="RSKR_0000081400.1"/>
    </source>
</evidence>
<sequence>MKNGTESEMETMFGNIPWPDDLSAINIVWVACCCCIFCVSVFGNTMVVYVILSQKSMRTSTNLYLLNLALSDLLLSVICMPSTVVSSILKSWIFGGRLCKMLSYLQPVSVSASAYTLSAIALERYVAICYPLHSRLVQTKSHACLMLTIVWVISFLSNIFNLFVFNNRAYDLRNPTLTSCMADMTDEKKFIYQVYITIALLVIPLILMAVLYGCVISSLSSGIRMDIASIGNEADSLVKGKKSNNNINGNNSIESLKRKCSNVISKRTGRDKNKRDFNLGKASSTTLYSEGENQEDPKINHPLNGKISVATFETLIRSTHSSKVVLAKQRLIRMLIVIVIIFFCCWTPSYCYWILVTGSDYFGDGSLFNSELFLILTTLSYLASCANPITYCFLNAKFRNALMHVFGCNKFERKPVIAAKPISSVHFQTNTAPSSSTGHKFVVRGEFGTCEEGLSMNCKRESKVTMAPHMLRQFRHSISTSDYSNVVNDERKRRKNVIHLNTSKGNECQLKENNAYEPSDLLIDEETVISDREDPQMA</sequence>
<dbReference type="Proteomes" id="UP000095286">
    <property type="component" value="Unplaced"/>
</dbReference>